<gene>
    <name evidence="2" type="ORF">ACFQ1M_08585</name>
</gene>
<dbReference type="RefSeq" id="WP_386406851.1">
    <property type="nucleotide sequence ID" value="NZ_JBHTJH010000004.1"/>
</dbReference>
<dbReference type="GO" id="GO:0016787">
    <property type="term" value="F:hydrolase activity"/>
    <property type="evidence" value="ECO:0007669"/>
    <property type="project" value="UniProtKB-KW"/>
</dbReference>
<dbReference type="Pfam" id="PF02230">
    <property type="entry name" value="Abhydrolase_2"/>
    <property type="match status" value="1"/>
</dbReference>
<dbReference type="Gene3D" id="3.40.50.1820">
    <property type="entry name" value="alpha/beta hydrolase"/>
    <property type="match status" value="1"/>
</dbReference>
<reference evidence="3" key="1">
    <citation type="journal article" date="2019" name="Int. J. Syst. Evol. Microbiol.">
        <title>The Global Catalogue of Microorganisms (GCM) 10K type strain sequencing project: providing services to taxonomists for standard genome sequencing and annotation.</title>
        <authorList>
            <consortium name="The Broad Institute Genomics Platform"/>
            <consortium name="The Broad Institute Genome Sequencing Center for Infectious Disease"/>
            <person name="Wu L."/>
            <person name="Ma J."/>
        </authorList>
    </citation>
    <scope>NUCLEOTIDE SEQUENCE [LARGE SCALE GENOMIC DNA]</scope>
    <source>
        <strain evidence="3">CCUG 62952</strain>
    </source>
</reference>
<keyword evidence="2" id="KW-0378">Hydrolase</keyword>
<dbReference type="InterPro" id="IPR003140">
    <property type="entry name" value="PLipase/COase/thioEstase"/>
</dbReference>
<feature type="domain" description="Phospholipase/carboxylesterase/thioesterase" evidence="1">
    <location>
        <begin position="23"/>
        <end position="174"/>
    </location>
</feature>
<dbReference type="EMBL" id="JBHTJH010000004">
    <property type="protein sequence ID" value="MFD0862265.1"/>
    <property type="molecule type" value="Genomic_DNA"/>
</dbReference>
<dbReference type="SUPFAM" id="SSF53474">
    <property type="entry name" value="alpha/beta-Hydrolases"/>
    <property type="match status" value="1"/>
</dbReference>
<comment type="caution">
    <text evidence="2">The sequence shown here is derived from an EMBL/GenBank/DDBJ whole genome shotgun (WGS) entry which is preliminary data.</text>
</comment>
<keyword evidence="3" id="KW-1185">Reference proteome</keyword>
<evidence type="ECO:0000313" key="2">
    <source>
        <dbReference type="EMBL" id="MFD0862265.1"/>
    </source>
</evidence>
<organism evidence="2 3">
    <name type="scientific">Sungkyunkwania multivorans</name>
    <dbReference type="NCBI Taxonomy" id="1173618"/>
    <lineage>
        <taxon>Bacteria</taxon>
        <taxon>Pseudomonadati</taxon>
        <taxon>Bacteroidota</taxon>
        <taxon>Flavobacteriia</taxon>
        <taxon>Flavobacteriales</taxon>
        <taxon>Flavobacteriaceae</taxon>
        <taxon>Sungkyunkwania</taxon>
    </lineage>
</organism>
<proteinExistence type="predicted"/>
<evidence type="ECO:0000259" key="1">
    <source>
        <dbReference type="Pfam" id="PF02230"/>
    </source>
</evidence>
<protein>
    <submittedName>
        <fullName evidence="2">Alpha/beta hydrolase</fullName>
    </submittedName>
</protein>
<name>A0ABW3CWW0_9FLAO</name>
<accession>A0ABW3CWW0</accession>
<dbReference type="InterPro" id="IPR029058">
    <property type="entry name" value="AB_hydrolase_fold"/>
</dbReference>
<sequence length="213" mass="24521">MSNNKQVSYRTTNSYSTLNSLMESTQNVWIACHGLGYLSKYFINYFKGLDAASNYIIAPQAPSKYYQNNEFRHVGASWLTKEDTRQEIENVLNYLDAVFANENIPKNKRLILLGYSQGVSIITRWLASRKLHCDKLILHSGGIPKELETDDFEFLRGQTQTYLVYGNEDQYLNEERVAYECARANELFGSELHILPFEGKHEVNTKILTSLVQ</sequence>
<dbReference type="Proteomes" id="UP001596978">
    <property type="component" value="Unassembled WGS sequence"/>
</dbReference>
<evidence type="ECO:0000313" key="3">
    <source>
        <dbReference type="Proteomes" id="UP001596978"/>
    </source>
</evidence>